<reference evidence="3" key="1">
    <citation type="submission" date="2016-01" db="EMBL/GenBank/DDBJ databases">
        <authorList>
            <person name="Mitreva M."/>
            <person name="Pepin K.H."/>
            <person name="Mihindukulasuriya K.A."/>
            <person name="Fulton R."/>
            <person name="Fronick C."/>
            <person name="O'Laughlin M."/>
            <person name="Miner T."/>
            <person name="Herter B."/>
            <person name="Rosa B.A."/>
            <person name="Cordes M."/>
            <person name="Tomlinson C."/>
            <person name="Wollam A."/>
            <person name="Palsikar V.B."/>
            <person name="Mardis E.R."/>
            <person name="Wilson R.K."/>
        </authorList>
    </citation>
    <scope>NUCLEOTIDE SEQUENCE [LARGE SCALE GENOMIC DNA]</scope>
    <source>
        <strain evidence="3">DNF00896</strain>
    </source>
</reference>
<feature type="transmembrane region" description="Helical" evidence="1">
    <location>
        <begin position="12"/>
        <end position="31"/>
    </location>
</feature>
<evidence type="ECO:0008006" key="4">
    <source>
        <dbReference type="Google" id="ProtNLM"/>
    </source>
</evidence>
<keyword evidence="3" id="KW-1185">Reference proteome</keyword>
<feature type="transmembrane region" description="Helical" evidence="1">
    <location>
        <begin position="43"/>
        <end position="63"/>
    </location>
</feature>
<dbReference type="OrthoDB" id="4005at2"/>
<dbReference type="EMBL" id="LSDA01000001">
    <property type="protein sequence ID" value="KXB61305.1"/>
    <property type="molecule type" value="Genomic_DNA"/>
</dbReference>
<comment type="caution">
    <text evidence="2">The sequence shown here is derived from an EMBL/GenBank/DDBJ whole genome shotgun (WGS) entry which is preliminary data.</text>
</comment>
<feature type="transmembrane region" description="Helical" evidence="1">
    <location>
        <begin position="127"/>
        <end position="148"/>
    </location>
</feature>
<dbReference type="STRING" id="467210.HMPREF1866_00080"/>
<feature type="transmembrane region" description="Helical" evidence="1">
    <location>
        <begin position="277"/>
        <end position="299"/>
    </location>
</feature>
<feature type="transmembrane region" description="Helical" evidence="1">
    <location>
        <begin position="94"/>
        <end position="115"/>
    </location>
</feature>
<dbReference type="PANTHER" id="PTHR37814:SF1">
    <property type="entry name" value="MEMBRANE PROTEIN"/>
    <property type="match status" value="1"/>
</dbReference>
<keyword evidence="1" id="KW-0472">Membrane</keyword>
<sequence>MDKNTSQKSALGAMFSVAAVWFGTHVGGGFATGNQTVQYFVKYRFTALFMPALVIILLGWCYYNGAVMAKNHKAFRYDELAHHLYAPFSSAGKLFFDIAFFVLVVVGAGIAIAGGGKLFASLWGLNFYIGCIITGAIFFVLTIFGAGLVRKASTIITIMILVCLIALLIPGLSLGQAGISEVAATKHVEGSLGTAIWNGLLYAGFQSLVVASIISTSQLLDTTKKCMGFAIIGTVINGLMTALCAIMILGNMNALTQLEDGMSLPIFNIAKFINAPILLYAYSVILFCAFVSTGVGVVFGLVTRFEKVGFKSLNIEQRRIIISLISIVIATLLSFAGLTKLIAVGYGWIGRVCVFLLVIPLAVVAPIKNAKFKKEHPEVE</sequence>
<gene>
    <name evidence="2" type="ORF">HMPREF1866_00080</name>
</gene>
<dbReference type="PANTHER" id="PTHR37814">
    <property type="entry name" value="CONSERVED MEMBRANE PROTEIN"/>
    <property type="match status" value="1"/>
</dbReference>
<accession>A0A134A0U8</accession>
<dbReference type="AlphaFoldDB" id="A0A134A0U8"/>
<evidence type="ECO:0000313" key="3">
    <source>
        <dbReference type="Proteomes" id="UP000070394"/>
    </source>
</evidence>
<proteinExistence type="predicted"/>
<feature type="transmembrane region" description="Helical" evidence="1">
    <location>
        <begin position="155"/>
        <end position="175"/>
    </location>
</feature>
<dbReference type="PATRIC" id="fig|467210.3.peg.79"/>
<feature type="transmembrane region" description="Helical" evidence="1">
    <location>
        <begin position="320"/>
        <end position="342"/>
    </location>
</feature>
<protein>
    <recommendedName>
        <fullName evidence="4">Beta-carotene 15,15'-monooxygenase</fullName>
    </recommendedName>
</protein>
<evidence type="ECO:0000313" key="2">
    <source>
        <dbReference type="EMBL" id="KXB61305.1"/>
    </source>
</evidence>
<dbReference type="Proteomes" id="UP000070394">
    <property type="component" value="Unassembled WGS sequence"/>
</dbReference>
<organism evidence="2 3">
    <name type="scientific">Lachnoanaerobaculum saburreum</name>
    <dbReference type="NCBI Taxonomy" id="467210"/>
    <lineage>
        <taxon>Bacteria</taxon>
        <taxon>Bacillati</taxon>
        <taxon>Bacillota</taxon>
        <taxon>Clostridia</taxon>
        <taxon>Lachnospirales</taxon>
        <taxon>Lachnospiraceae</taxon>
        <taxon>Lachnoanaerobaculum</taxon>
    </lineage>
</organism>
<name>A0A134A0U8_9FIRM</name>
<keyword evidence="1" id="KW-1133">Transmembrane helix</keyword>
<keyword evidence="1" id="KW-0812">Transmembrane</keyword>
<feature type="transmembrane region" description="Helical" evidence="1">
    <location>
        <begin position="195"/>
        <end position="214"/>
    </location>
</feature>
<dbReference type="RefSeq" id="WP_060930107.1">
    <property type="nucleotide sequence ID" value="NZ_KQ959772.1"/>
</dbReference>
<feature type="transmembrane region" description="Helical" evidence="1">
    <location>
        <begin position="226"/>
        <end position="249"/>
    </location>
</feature>
<dbReference type="InterPro" id="IPR038728">
    <property type="entry name" value="YkvI-like"/>
</dbReference>
<feature type="transmembrane region" description="Helical" evidence="1">
    <location>
        <begin position="348"/>
        <end position="367"/>
    </location>
</feature>
<evidence type="ECO:0000256" key="1">
    <source>
        <dbReference type="SAM" id="Phobius"/>
    </source>
</evidence>